<keyword evidence="4" id="KW-1185">Reference proteome</keyword>
<accession>A0ABY4IQ27</accession>
<dbReference type="Pfam" id="PF19778">
    <property type="entry name" value="RE_endonuc"/>
    <property type="match status" value="1"/>
</dbReference>
<dbReference type="Pfam" id="PF04851">
    <property type="entry name" value="ResIII"/>
    <property type="match status" value="1"/>
</dbReference>
<dbReference type="Gene3D" id="3.40.50.300">
    <property type="entry name" value="P-loop containing nucleotide triphosphate hydrolases"/>
    <property type="match status" value="2"/>
</dbReference>
<name>A0ABY4IQ27_9MICO</name>
<dbReference type="EMBL" id="CP078077">
    <property type="protein sequence ID" value="UPL14350.1"/>
    <property type="molecule type" value="Genomic_DNA"/>
</dbReference>
<dbReference type="InterPro" id="IPR006935">
    <property type="entry name" value="Helicase/UvrB_N"/>
</dbReference>
<feature type="domain" description="Helicase/UvrB N-terminal" evidence="1">
    <location>
        <begin position="104"/>
        <end position="264"/>
    </location>
</feature>
<keyword evidence="3" id="KW-0547">Nucleotide-binding</keyword>
<keyword evidence="3" id="KW-0378">Hydrolase</keyword>
<dbReference type="RefSeq" id="WP_247957411.1">
    <property type="nucleotide sequence ID" value="NZ_CP078077.1"/>
</dbReference>
<dbReference type="InterPro" id="IPR045572">
    <property type="entry name" value="RE_endonuc_C"/>
</dbReference>
<proteinExistence type="predicted"/>
<gene>
    <name evidence="3" type="ORF">KV396_07620</name>
</gene>
<evidence type="ECO:0000313" key="4">
    <source>
        <dbReference type="Proteomes" id="UP000831963"/>
    </source>
</evidence>
<reference evidence="3 4" key="1">
    <citation type="submission" date="2021-06" db="EMBL/GenBank/DDBJ databases">
        <title>Genome-based taxonomic framework of Microbacterium strains isolated from marine environment, the description of four new species and reclassification of four preexisting species.</title>
        <authorList>
            <person name="Lee S.D."/>
            <person name="Kim S.-M."/>
            <person name="Byeon Y.-S."/>
            <person name="Yang H.L."/>
            <person name="Kim I.S."/>
        </authorList>
    </citation>
    <scope>NUCLEOTIDE SEQUENCE [LARGE SCALE GENOMIC DNA]</scope>
    <source>
        <strain evidence="3 4">SSW1-36</strain>
    </source>
</reference>
<dbReference type="InterPro" id="IPR027417">
    <property type="entry name" value="P-loop_NTPase"/>
</dbReference>
<dbReference type="GO" id="GO:0004386">
    <property type="term" value="F:helicase activity"/>
    <property type="evidence" value="ECO:0007669"/>
    <property type="project" value="UniProtKB-KW"/>
</dbReference>
<evidence type="ECO:0000259" key="2">
    <source>
        <dbReference type="Pfam" id="PF19778"/>
    </source>
</evidence>
<evidence type="ECO:0000313" key="3">
    <source>
        <dbReference type="EMBL" id="UPL14350.1"/>
    </source>
</evidence>
<dbReference type="Proteomes" id="UP000831963">
    <property type="component" value="Chromosome"/>
</dbReference>
<dbReference type="SUPFAM" id="SSF52540">
    <property type="entry name" value="P-loop containing nucleoside triphosphate hydrolases"/>
    <property type="match status" value="2"/>
</dbReference>
<keyword evidence="3" id="KW-0067">ATP-binding</keyword>
<evidence type="ECO:0000259" key="1">
    <source>
        <dbReference type="Pfam" id="PF04851"/>
    </source>
</evidence>
<keyword evidence="3" id="KW-0347">Helicase</keyword>
<sequence length="993" mass="112446">MNGSGFQFDANQSYQLDAIASIVDLFDGQPKHANQMVTTLRGSVELAQPDHSTLDIDLTQEVGAIGNRLVLDRDLLLANLQRVQDRNGLEVAPSLAGDALDFDVEMETGTGKTYVYLRTIFELAARYEFTKFVILVPSVAIREGVSASIRLMREHLEKLYKPRGITFDTSIYSSKSAEEVQCFATATNVQILIMTIDSIRGNANTRIIHQARDKLNGLRPIDFLKATHPVVIMDEPQNMESQLSQSAVGELDPVFTLRYSATHKKQRNATYRLDPVDAHDLGLVKQIVVAEVAQKGADATPYIKLVEVRREPSWVARLELSCRKADGALERRIVSVKQHQDLSDARLTNNPIYEGWRINELSIEPARIDLTAHGFLHEGESIGASGDAIHKEMIRETVREHLRKESMLRVKGIKVLSLFFVDKVSGYLGDGANNDDANGNFVQWFDEVFLEERAKSARYQEMLPYAPSELRRGYFSQMKRGKTAFFQDSSGMTKADDDAYELIMQQKERLLDENEPVRFIFSHSALREGWDNPNVFQICTLREMSVETERRQTIGRGLRLPVAKTEDGYIRVADRGIAALTVVANESYTQFADALQREYKDAGIEIGRVRRAEFSKIPLSDENGLLTDDQLGYQRSVLVWEHLRDRGFIDKDGSVTSKFQPNQLGFDLGLPVDIVWAESMIIELVQRANIGQYIKRVSKRKPRVLNKQLYSSPEFEDFWERISRKTTYRVRISREQVVENAIRAIREAPNIDALRIQVTRAGVKVLRGGATGEELGTRSAELKGSYELPDIITELQGATSLTRKTIVDILIGSKRLGEFIGNPNDFIAMATRVLKSELAKIVVEGVQYEKIAGSVYELRELQKDGEQEKERFLDQMYKVQNTRKTDFDYVVFDSNVERQFAELLDSREDIKLFMKLPAKFRIETPVGPYNPDWAIVKQEEGGDRVYMIRETKSTLDDSKLRPTELGKIQSAMRHFQAIGIGSYGRSVPGAWGL</sequence>
<protein>
    <submittedName>
        <fullName evidence="3">DEAD/DEAH box helicase family protein</fullName>
    </submittedName>
</protein>
<feature type="domain" description="Type III restriction enzyme C-terminal endonuclease" evidence="2">
    <location>
        <begin position="884"/>
        <end position="978"/>
    </location>
</feature>
<organism evidence="3 4">
    <name type="scientific">Microbacterium galbinum</name>
    <dbReference type="NCBI Taxonomy" id="2851646"/>
    <lineage>
        <taxon>Bacteria</taxon>
        <taxon>Bacillati</taxon>
        <taxon>Actinomycetota</taxon>
        <taxon>Actinomycetes</taxon>
        <taxon>Micrococcales</taxon>
        <taxon>Microbacteriaceae</taxon>
        <taxon>Microbacterium</taxon>
    </lineage>
</organism>